<dbReference type="InterPro" id="IPR008388">
    <property type="entry name" value="Ac45_acc_su"/>
</dbReference>
<keyword evidence="4 6" id="KW-1133">Transmembrane helix</keyword>
<comment type="subcellular location">
    <subcellularLocation>
        <location evidence="1">Membrane</location>
        <topology evidence="1">Single-pass membrane protein</topology>
    </subcellularLocation>
</comment>
<dbReference type="OrthoDB" id="9442153at2759"/>
<evidence type="ECO:0000256" key="1">
    <source>
        <dbReference type="ARBA" id="ARBA00004167"/>
    </source>
</evidence>
<feature type="domain" description="V-type proton ATPase subunit S1/VOA1 transmembrane" evidence="8">
    <location>
        <begin position="98"/>
        <end position="133"/>
    </location>
</feature>
<dbReference type="GO" id="GO:0030641">
    <property type="term" value="P:regulation of cellular pH"/>
    <property type="evidence" value="ECO:0007669"/>
    <property type="project" value="TreeGrafter"/>
</dbReference>
<keyword evidence="5 6" id="KW-0472">Membrane</keyword>
<dbReference type="InterPro" id="IPR046755">
    <property type="entry name" value="VAS1_LD"/>
</dbReference>
<name>A0A8T2KIQ1_9PIPI</name>
<proteinExistence type="inferred from homology"/>
<evidence type="ECO:0000313" key="9">
    <source>
        <dbReference type="EMBL" id="KAG8456413.1"/>
    </source>
</evidence>
<protein>
    <submittedName>
        <fullName evidence="9">Uncharacterized protein</fullName>
    </submittedName>
</protein>
<dbReference type="AlphaFoldDB" id="A0A8T2KIQ1"/>
<feature type="domain" description="V-type proton ATPase subunit S1 luminal" evidence="7">
    <location>
        <begin position="3"/>
        <end position="82"/>
    </location>
</feature>
<accession>A0A8T2KIQ1</accession>
<dbReference type="PANTHER" id="PTHR12471">
    <property type="entry name" value="VACUOLAR ATP SYNTHASE SUBUNIT S1"/>
    <property type="match status" value="1"/>
</dbReference>
<dbReference type="EMBL" id="JAACNH010000001">
    <property type="protein sequence ID" value="KAG8456413.1"/>
    <property type="molecule type" value="Genomic_DNA"/>
</dbReference>
<feature type="transmembrane region" description="Helical" evidence="6">
    <location>
        <begin position="102"/>
        <end position="127"/>
    </location>
</feature>
<evidence type="ECO:0000256" key="4">
    <source>
        <dbReference type="ARBA" id="ARBA00022989"/>
    </source>
</evidence>
<evidence type="ECO:0000256" key="6">
    <source>
        <dbReference type="SAM" id="Phobius"/>
    </source>
</evidence>
<evidence type="ECO:0000259" key="7">
    <source>
        <dbReference type="Pfam" id="PF05827"/>
    </source>
</evidence>
<organism evidence="9 10">
    <name type="scientific">Hymenochirus boettgeri</name>
    <name type="common">Congo dwarf clawed frog</name>
    <dbReference type="NCBI Taxonomy" id="247094"/>
    <lineage>
        <taxon>Eukaryota</taxon>
        <taxon>Metazoa</taxon>
        <taxon>Chordata</taxon>
        <taxon>Craniata</taxon>
        <taxon>Vertebrata</taxon>
        <taxon>Euteleostomi</taxon>
        <taxon>Amphibia</taxon>
        <taxon>Batrachia</taxon>
        <taxon>Anura</taxon>
        <taxon>Pipoidea</taxon>
        <taxon>Pipidae</taxon>
        <taxon>Pipinae</taxon>
        <taxon>Hymenochirus</taxon>
    </lineage>
</organism>
<evidence type="ECO:0000259" key="8">
    <source>
        <dbReference type="Pfam" id="PF20520"/>
    </source>
</evidence>
<dbReference type="InterPro" id="IPR046756">
    <property type="entry name" value="VAS1/VOA1_TM"/>
</dbReference>
<evidence type="ECO:0000313" key="10">
    <source>
        <dbReference type="Proteomes" id="UP000812440"/>
    </source>
</evidence>
<dbReference type="Pfam" id="PF20520">
    <property type="entry name" value="Ac45-VOA1_TM"/>
    <property type="match status" value="1"/>
</dbReference>
<keyword evidence="3 6" id="KW-0812">Transmembrane</keyword>
<comment type="similarity">
    <text evidence="2">Belongs to the vacuolar ATPase subunit S1 family.</text>
</comment>
<dbReference type="PANTHER" id="PTHR12471:SF3">
    <property type="entry name" value="ATPASE, H+ TRANSPORTING, LYSOSOMAL ACCESSORY PROTEIN 1-LIKE"/>
    <property type="match status" value="1"/>
</dbReference>
<evidence type="ECO:0000256" key="5">
    <source>
        <dbReference type="ARBA" id="ARBA00023136"/>
    </source>
</evidence>
<dbReference type="Pfam" id="PF05827">
    <property type="entry name" value="VAS1_LD"/>
    <property type="match status" value="1"/>
</dbReference>
<evidence type="ECO:0000256" key="3">
    <source>
        <dbReference type="ARBA" id="ARBA00022692"/>
    </source>
</evidence>
<gene>
    <name evidence="9" type="ORF">GDO86_002263</name>
</gene>
<dbReference type="Gene3D" id="2.40.160.110">
    <property type="match status" value="1"/>
</dbReference>
<comment type="caution">
    <text evidence="9">The sequence shown here is derived from an EMBL/GenBank/DDBJ whole genome shotgun (WGS) entry which is preliminary data.</text>
</comment>
<evidence type="ECO:0000256" key="2">
    <source>
        <dbReference type="ARBA" id="ARBA00009037"/>
    </source>
</evidence>
<dbReference type="Proteomes" id="UP000812440">
    <property type="component" value="Chromosome 1"/>
</dbReference>
<dbReference type="GO" id="GO:0001671">
    <property type="term" value="F:ATPase activator activity"/>
    <property type="evidence" value="ECO:0007669"/>
    <property type="project" value="TreeGrafter"/>
</dbReference>
<reference evidence="9" key="1">
    <citation type="thesis" date="2020" institute="ProQuest LLC" country="789 East Eisenhower Parkway, Ann Arbor, MI, USA">
        <title>Comparative Genomics and Chromosome Evolution.</title>
        <authorList>
            <person name="Mudd A.B."/>
        </authorList>
    </citation>
    <scope>NUCLEOTIDE SEQUENCE</scope>
    <source>
        <strain evidence="9">Female2</strain>
        <tissue evidence="9">Blood</tissue>
    </source>
</reference>
<keyword evidence="10" id="KW-1185">Reference proteome</keyword>
<sequence length="186" mass="21686">MKSYYKLSLENWFKLHSVQIFLNNSVQATFNTTDISAPISYSYHCQHVSSLRKYDPLLFPSSADNKSKQWDVTFLHFQLQAFNVEEEHFGHVKECVPHFSPAILMGLVMSLILLLVLAYALHMLIHLKSIDRHYQRKHSTPSYPQTKAYSVQDESESISSRLQECYELRQQQYCARHTQQCSSGSY</sequence>
<dbReference type="GO" id="GO:0033176">
    <property type="term" value="C:proton-transporting V-type ATPase complex"/>
    <property type="evidence" value="ECO:0007669"/>
    <property type="project" value="TreeGrafter"/>
</dbReference>